<evidence type="ECO:0000313" key="11">
    <source>
        <dbReference type="EMBL" id="SNR70239.1"/>
    </source>
</evidence>
<evidence type="ECO:0000313" key="12">
    <source>
        <dbReference type="Proteomes" id="UP000198417"/>
    </source>
</evidence>
<feature type="coiled-coil region" evidence="8">
    <location>
        <begin position="649"/>
        <end position="697"/>
    </location>
</feature>
<keyword evidence="2" id="KW-1003">Cell membrane</keyword>
<evidence type="ECO:0000256" key="3">
    <source>
        <dbReference type="ARBA" id="ARBA00022519"/>
    </source>
</evidence>
<organism evidence="11 12">
    <name type="scientific">Puniceibacterium sediminis</name>
    <dbReference type="NCBI Taxonomy" id="1608407"/>
    <lineage>
        <taxon>Bacteria</taxon>
        <taxon>Pseudomonadati</taxon>
        <taxon>Pseudomonadota</taxon>
        <taxon>Alphaproteobacteria</taxon>
        <taxon>Rhodobacterales</taxon>
        <taxon>Paracoccaceae</taxon>
        <taxon>Puniceibacterium</taxon>
    </lineage>
</organism>
<dbReference type="RefSeq" id="WP_089272445.1">
    <property type="nucleotide sequence ID" value="NZ_FZNN01000017.1"/>
</dbReference>
<evidence type="ECO:0000256" key="9">
    <source>
        <dbReference type="SAM" id="Phobius"/>
    </source>
</evidence>
<feature type="transmembrane region" description="Helical" evidence="9">
    <location>
        <begin position="28"/>
        <end position="46"/>
    </location>
</feature>
<evidence type="ECO:0000256" key="6">
    <source>
        <dbReference type="ARBA" id="ARBA00023136"/>
    </source>
</evidence>
<feature type="transmembrane region" description="Helical" evidence="9">
    <location>
        <begin position="117"/>
        <end position="148"/>
    </location>
</feature>
<dbReference type="InterPro" id="IPR004681">
    <property type="entry name" value="TRAP_DctM"/>
</dbReference>
<keyword evidence="12" id="KW-1185">Reference proteome</keyword>
<feature type="domain" description="TRAP C4-dicarboxylate transport system permease DctM subunit" evidence="10">
    <location>
        <begin position="217"/>
        <end position="545"/>
    </location>
</feature>
<evidence type="ECO:0000256" key="4">
    <source>
        <dbReference type="ARBA" id="ARBA00022692"/>
    </source>
</evidence>
<dbReference type="InterPro" id="IPR010656">
    <property type="entry name" value="DctM"/>
</dbReference>
<keyword evidence="8" id="KW-0175">Coiled coil</keyword>
<dbReference type="Proteomes" id="UP000198417">
    <property type="component" value="Unassembled WGS sequence"/>
</dbReference>
<feature type="transmembrane region" description="Helical" evidence="9">
    <location>
        <begin position="160"/>
        <end position="185"/>
    </location>
</feature>
<evidence type="ECO:0000256" key="5">
    <source>
        <dbReference type="ARBA" id="ARBA00022989"/>
    </source>
</evidence>
<feature type="transmembrane region" description="Helical" evidence="9">
    <location>
        <begin position="400"/>
        <end position="420"/>
    </location>
</feature>
<evidence type="ECO:0000256" key="2">
    <source>
        <dbReference type="ARBA" id="ARBA00022475"/>
    </source>
</evidence>
<keyword evidence="4 9" id="KW-0812">Transmembrane</keyword>
<gene>
    <name evidence="11" type="ORF">SAMN06265370_1179</name>
</gene>
<comment type="subcellular location">
    <subcellularLocation>
        <location evidence="1 7">Cell inner membrane</location>
        <topology evidence="1 7">Multi-pass membrane protein</topology>
    </subcellularLocation>
</comment>
<dbReference type="PANTHER" id="PTHR33362">
    <property type="entry name" value="SIALIC ACID TRAP TRANSPORTER PERMEASE PROTEIN SIAT-RELATED"/>
    <property type="match status" value="1"/>
</dbReference>
<dbReference type="EMBL" id="FZNN01000017">
    <property type="protein sequence ID" value="SNR70239.1"/>
    <property type="molecule type" value="Genomic_DNA"/>
</dbReference>
<evidence type="ECO:0000256" key="8">
    <source>
        <dbReference type="SAM" id="Coils"/>
    </source>
</evidence>
<evidence type="ECO:0000256" key="7">
    <source>
        <dbReference type="RuleBase" id="RU369079"/>
    </source>
</evidence>
<sequence>MELFFLLLLILIMATALGSGYPVAFALPGSAIITVLLAAGSGYLFTGSTDAFFESGGPSQWLSAGVTNLRGVYWEPERDTLIAIPLFIFMGIMLQRSKIAEDLLVTMAQLFGPIPGGLGISVVVVGALLAATTGIVGATVVAMGLISLPAMMRNGYANPLSSGIIAASGTLGQIIPPSIVLIILADQLASATDQAGQARQSLYKAVTGEIVMPSEFAVVSTSAGNMFLGALVPGMLLVGLYILFILGVAILRPKYAPAVPYEGKYDFRFAGQVFLAMVPPLALIILVLGSIIAGIATVNQAGAIGAVGAMVMAGYRLHPGGRLRYLPAALALLGLLMLTFVLANFNTNIQNVQSDRDVLGIQLASFGVILIVVSIAWSGYRAYKTEDALTGVMVETAKTTSLVFIILLGAAMLTAAFRAFGGEELVKHFLEGLPGGFWTKFIIVMGVIFVLGFFLDFIEIAVVVVPIVAPILLADPEANVSAVWLGVMVGLNIQTSFLTPPFGFALFYLRGVAPAAVRTIQIYKGVVAFIGLQLLALVIVAAYPPLVNYLPTRSSLTSETAPPPINPALQFCVENYVAQQFDQNGDAIRDAIDRAAALDISYLPKGLAKDFAGGIEKAQEAIPLMQEIEALKVRLEEGAVEYRPEHTVVRGLESDARRIDSTLEELKLRITRGFGDTEALKARVEKLEARKAALMAQIPESWADNQAAYGKITADDRKTRNIYRRTVDQAYEPVVELRQIIAAAGALSDLKAPIDALAADVMSMDGDTADERFKEVERMVGDVAGAGDIRSLLSDARREIDSRSPDPQEAANLVAEAQALLVSEMEWRSRAERELLPEIRKYDLAIQGTIGLRQQPRLPREQALFVASCSSVHRDISLNF</sequence>
<feature type="transmembrane region" description="Helical" evidence="9">
    <location>
        <begin position="481"/>
        <end position="509"/>
    </location>
</feature>
<comment type="function">
    <text evidence="7">Part of the tripartite ATP-independent periplasmic (TRAP) transport system.</text>
</comment>
<keyword evidence="3 7" id="KW-0997">Cell inner membrane</keyword>
<protein>
    <submittedName>
        <fullName evidence="11">TRAP transporter, DctM subunit</fullName>
    </submittedName>
</protein>
<keyword evidence="5 9" id="KW-1133">Transmembrane helix</keyword>
<dbReference type="AlphaFoldDB" id="A0A238YIM0"/>
<feature type="transmembrane region" description="Helical" evidence="9">
    <location>
        <begin position="441"/>
        <end position="469"/>
    </location>
</feature>
<dbReference type="GO" id="GO:0005886">
    <property type="term" value="C:plasma membrane"/>
    <property type="evidence" value="ECO:0007669"/>
    <property type="project" value="UniProtKB-SubCell"/>
</dbReference>
<feature type="transmembrane region" description="Helical" evidence="9">
    <location>
        <begin position="521"/>
        <end position="543"/>
    </location>
</feature>
<dbReference type="PANTHER" id="PTHR33362:SF7">
    <property type="entry name" value="SLL1103 PROTEIN"/>
    <property type="match status" value="1"/>
</dbReference>
<feature type="transmembrane region" description="Helical" evidence="9">
    <location>
        <begin position="272"/>
        <end position="296"/>
    </location>
</feature>
<dbReference type="OrthoDB" id="7339120at2"/>
<accession>A0A238YIM0</accession>
<evidence type="ECO:0000259" key="10">
    <source>
        <dbReference type="Pfam" id="PF06808"/>
    </source>
</evidence>
<dbReference type="GO" id="GO:0022857">
    <property type="term" value="F:transmembrane transporter activity"/>
    <property type="evidence" value="ECO:0007669"/>
    <property type="project" value="UniProtKB-UniRule"/>
</dbReference>
<reference evidence="11 12" key="1">
    <citation type="submission" date="2017-06" db="EMBL/GenBank/DDBJ databases">
        <authorList>
            <person name="Kim H.J."/>
            <person name="Triplett B.A."/>
        </authorList>
    </citation>
    <scope>NUCLEOTIDE SEQUENCE [LARGE SCALE GENOMIC DNA]</scope>
    <source>
        <strain evidence="11 12">DSM 29052</strain>
    </source>
</reference>
<dbReference type="Pfam" id="PF06808">
    <property type="entry name" value="DctM"/>
    <property type="match status" value="2"/>
</dbReference>
<name>A0A238YIM0_9RHOB</name>
<feature type="domain" description="TRAP C4-dicarboxylate transport system permease DctM subunit" evidence="10">
    <location>
        <begin position="12"/>
        <end position="186"/>
    </location>
</feature>
<proteinExistence type="predicted"/>
<feature type="transmembrane region" description="Helical" evidence="9">
    <location>
        <begin position="358"/>
        <end position="380"/>
    </location>
</feature>
<evidence type="ECO:0000256" key="1">
    <source>
        <dbReference type="ARBA" id="ARBA00004429"/>
    </source>
</evidence>
<keyword evidence="6 9" id="KW-0472">Membrane</keyword>
<keyword evidence="7" id="KW-0813">Transport</keyword>
<feature type="transmembrane region" description="Helical" evidence="9">
    <location>
        <begin position="226"/>
        <end position="251"/>
    </location>
</feature>
<feature type="transmembrane region" description="Helical" evidence="9">
    <location>
        <begin position="325"/>
        <end position="346"/>
    </location>
</feature>